<reference evidence="2" key="2">
    <citation type="journal article" date="2021" name="PeerJ">
        <title>Extensive microbial diversity within the chicken gut microbiome revealed by metagenomics and culture.</title>
        <authorList>
            <person name="Gilroy R."/>
            <person name="Ravi A."/>
            <person name="Getino M."/>
            <person name="Pursley I."/>
            <person name="Horton D.L."/>
            <person name="Alikhan N.F."/>
            <person name="Baker D."/>
            <person name="Gharbi K."/>
            <person name="Hall N."/>
            <person name="Watson M."/>
            <person name="Adriaenssens E.M."/>
            <person name="Foster-Nyarko E."/>
            <person name="Jarju S."/>
            <person name="Secka A."/>
            <person name="Antonio M."/>
            <person name="Oren A."/>
            <person name="Chaudhuri R.R."/>
            <person name="La Ragione R."/>
            <person name="Hildebrand F."/>
            <person name="Pallen M.J."/>
        </authorList>
    </citation>
    <scope>NUCLEOTIDE SEQUENCE</scope>
    <source>
        <strain evidence="2">8207</strain>
    </source>
</reference>
<evidence type="ECO:0000256" key="1">
    <source>
        <dbReference type="SAM" id="SignalP"/>
    </source>
</evidence>
<evidence type="ECO:0000313" key="3">
    <source>
        <dbReference type="Proteomes" id="UP000823630"/>
    </source>
</evidence>
<comment type="caution">
    <text evidence="2">The sequence shown here is derived from an EMBL/GenBank/DDBJ whole genome shotgun (WGS) entry which is preliminary data.</text>
</comment>
<evidence type="ECO:0008006" key="4">
    <source>
        <dbReference type="Google" id="ProtNLM"/>
    </source>
</evidence>
<feature type="chain" id="PRO_5039644053" description="Tyrosine-protein kinase ephrin type A/B receptor-like domain-containing protein" evidence="1">
    <location>
        <begin position="26"/>
        <end position="269"/>
    </location>
</feature>
<gene>
    <name evidence="2" type="ORF">IAC69_02210</name>
</gene>
<accession>A0A9D9DCK5</accession>
<protein>
    <recommendedName>
        <fullName evidence="4">Tyrosine-protein kinase ephrin type A/B receptor-like domain-containing protein</fullName>
    </recommendedName>
</protein>
<name>A0A9D9DCK5_9PROT</name>
<dbReference type="AlphaFoldDB" id="A0A9D9DCK5"/>
<keyword evidence="1" id="KW-0732">Signal</keyword>
<sequence>MNKIKIFAHFMYVCIYVCMTAPSYAELICSNCFSYNTACYVCGTNAPCGGAQGHNCHIGYAGCTSGVQYVNDGATYDPSWVCDISEGRWCKSSCSNSNWIPDATRPGVECVYKMQGCLCDERTDEVVSWRCGAGYYALPNYGARCERCPEHSTSEPGSWGQDSCKCDANYYMDNGTCVACPDGATSDVGAVGVSACKCPVGKYMYANRCQDCPALIANPGPDWGQMPDATTSGIGAENITDCYIPAFSQYEDNTGYFRYDADCSYKTSP</sequence>
<feature type="signal peptide" evidence="1">
    <location>
        <begin position="1"/>
        <end position="25"/>
    </location>
</feature>
<dbReference type="EMBL" id="JADINC010000032">
    <property type="protein sequence ID" value="MBO8425274.1"/>
    <property type="molecule type" value="Genomic_DNA"/>
</dbReference>
<evidence type="ECO:0000313" key="2">
    <source>
        <dbReference type="EMBL" id="MBO8425274.1"/>
    </source>
</evidence>
<proteinExistence type="predicted"/>
<reference evidence="2" key="1">
    <citation type="submission" date="2020-10" db="EMBL/GenBank/DDBJ databases">
        <authorList>
            <person name="Gilroy R."/>
        </authorList>
    </citation>
    <scope>NUCLEOTIDE SEQUENCE</scope>
    <source>
        <strain evidence="2">8207</strain>
    </source>
</reference>
<dbReference type="Proteomes" id="UP000823630">
    <property type="component" value="Unassembled WGS sequence"/>
</dbReference>
<organism evidence="2 3">
    <name type="scientific">Candidatus Enterousia avistercoris</name>
    <dbReference type="NCBI Taxonomy" id="2840788"/>
    <lineage>
        <taxon>Bacteria</taxon>
        <taxon>Pseudomonadati</taxon>
        <taxon>Pseudomonadota</taxon>
        <taxon>Alphaproteobacteria</taxon>
        <taxon>Candidatus Enterousia</taxon>
    </lineage>
</organism>